<dbReference type="PANTHER" id="PTHR34406">
    <property type="entry name" value="PROTEIN YCEI"/>
    <property type="match status" value="1"/>
</dbReference>
<evidence type="ECO:0000313" key="2">
    <source>
        <dbReference type="EMBL" id="CCF99324.1"/>
    </source>
</evidence>
<dbReference type="EMBL" id="FO117576">
    <property type="protein sequence ID" value="CCF99324.1"/>
    <property type="molecule type" value="Genomic_DNA"/>
</dbReference>
<feature type="domain" description="Lipid/polyisoprenoid-binding YceI-like" evidence="1">
    <location>
        <begin position="41"/>
        <end position="212"/>
    </location>
</feature>
<name>H6RE63_9BACT</name>
<dbReference type="PANTHER" id="PTHR34406:SF1">
    <property type="entry name" value="PROTEIN YCEI"/>
    <property type="match status" value="1"/>
</dbReference>
<proteinExistence type="predicted"/>
<reference evidence="2" key="2">
    <citation type="submission" date="2012-02" db="EMBL/GenBank/DDBJ databases">
        <authorList>
            <person name="Genoscope - CEA"/>
        </authorList>
    </citation>
    <scope>NUCLEOTIDE SEQUENCE</scope>
</reference>
<dbReference type="SMART" id="SM00867">
    <property type="entry name" value="YceI"/>
    <property type="match status" value="1"/>
</dbReference>
<protein>
    <submittedName>
        <fullName evidence="2">YCE I like family protein</fullName>
    </submittedName>
</protein>
<dbReference type="PROSITE" id="PS51257">
    <property type="entry name" value="PROKAR_LIPOPROTEIN"/>
    <property type="match status" value="1"/>
</dbReference>
<gene>
    <name evidence="2" type="ORF">VIS_S3BAA50018</name>
</gene>
<accession>H6RE63</accession>
<evidence type="ECO:0000259" key="1">
    <source>
        <dbReference type="SMART" id="SM00867"/>
    </source>
</evidence>
<reference evidence="2" key="1">
    <citation type="journal article" date="2012" name="Environ. Microbiol.">
        <title>Genomic content of uncultured Bacteroidetes from contrasting oceanic provinces in the North Atlantic Ocean.</title>
        <authorList>
            <person name="Gomez-Pereira P.R."/>
            <person name="Schuler M."/>
            <person name="Fuchs B.M."/>
            <person name="Bennke C."/>
            <person name="Teeling H."/>
            <person name="Waldmann J."/>
            <person name="Richter M."/>
            <person name="Barbe V."/>
            <person name="Bataille E."/>
            <person name="Glockner F.O."/>
            <person name="Amann R."/>
        </authorList>
    </citation>
    <scope>NUCLEOTIDE SEQUENCE</scope>
</reference>
<dbReference type="InterPro" id="IPR007372">
    <property type="entry name" value="Lipid/polyisoprenoid-bd_YceI"/>
</dbReference>
<dbReference type="Pfam" id="PF04264">
    <property type="entry name" value="YceI"/>
    <property type="match status" value="1"/>
</dbReference>
<sequence>MKKLILTVAIGFMAIACKVDSKNKVETSEAKEVVATSKSESLKVDIAASSLNWKGYKPTGEHFGTIGISAGTLSLTEGKLVGGAFTINMKSIVDKDMEADNEYNAKLVKHLSSADFFEVDKFPTASFDITNVSDNGGKLSVSGNLTVKEISKNITFPATLSNNGTTTILKSDSFKVDRTEFGIQFKSTKLVDVIKEKSIDDLFEISFEVKAAK</sequence>
<dbReference type="SUPFAM" id="SSF101874">
    <property type="entry name" value="YceI-like"/>
    <property type="match status" value="1"/>
</dbReference>
<dbReference type="InterPro" id="IPR036761">
    <property type="entry name" value="TTHA0802/YceI-like_sf"/>
</dbReference>
<dbReference type="AlphaFoldDB" id="H6RE63"/>
<organism evidence="2">
    <name type="scientific">uncultured Flavobacteriia bacterium</name>
    <dbReference type="NCBI Taxonomy" id="212695"/>
    <lineage>
        <taxon>Bacteria</taxon>
        <taxon>Pseudomonadati</taxon>
        <taxon>Bacteroidota</taxon>
        <taxon>Flavobacteriia</taxon>
        <taxon>environmental samples</taxon>
    </lineage>
</organism>
<dbReference type="Gene3D" id="2.40.128.110">
    <property type="entry name" value="Lipid/polyisoprenoid-binding, YceI-like"/>
    <property type="match status" value="1"/>
</dbReference>